<dbReference type="AlphaFoldDB" id="A0A1I7ZFD6"/>
<name>A0A1I7ZFD6_9BILA</name>
<accession>A0A1I7ZFD6</accession>
<sequence length="113" mass="12438">MATQDPQEAYFNLQAKQLSAILAEDGLGTSPPDAFDLHPLDSVRFIALSEGHPPRGHKITNDHALRLCGLGGRAGWHCSRKAIVNHDALEVDWPFVESTSAELCMLHVEGWPR</sequence>
<proteinExistence type="predicted"/>
<reference evidence="2" key="1">
    <citation type="submission" date="2016-11" db="UniProtKB">
        <authorList>
            <consortium name="WormBaseParasite"/>
        </authorList>
    </citation>
    <scope>IDENTIFICATION</scope>
</reference>
<evidence type="ECO:0000313" key="1">
    <source>
        <dbReference type="Proteomes" id="UP000095287"/>
    </source>
</evidence>
<keyword evidence="1" id="KW-1185">Reference proteome</keyword>
<evidence type="ECO:0000313" key="2">
    <source>
        <dbReference type="WBParaSite" id="L893_g25784.t1"/>
    </source>
</evidence>
<protein>
    <submittedName>
        <fullName evidence="2">Cupin_5 domain-containing protein</fullName>
    </submittedName>
</protein>
<dbReference type="WBParaSite" id="L893_g25784.t1">
    <property type="protein sequence ID" value="L893_g25784.t1"/>
    <property type="gene ID" value="L893_g25784"/>
</dbReference>
<dbReference type="Proteomes" id="UP000095287">
    <property type="component" value="Unplaced"/>
</dbReference>
<organism evidence="1 2">
    <name type="scientific">Steinernema glaseri</name>
    <dbReference type="NCBI Taxonomy" id="37863"/>
    <lineage>
        <taxon>Eukaryota</taxon>
        <taxon>Metazoa</taxon>
        <taxon>Ecdysozoa</taxon>
        <taxon>Nematoda</taxon>
        <taxon>Chromadorea</taxon>
        <taxon>Rhabditida</taxon>
        <taxon>Tylenchina</taxon>
        <taxon>Panagrolaimomorpha</taxon>
        <taxon>Strongyloidoidea</taxon>
        <taxon>Steinernematidae</taxon>
        <taxon>Steinernema</taxon>
    </lineage>
</organism>